<dbReference type="SUPFAM" id="SSF52047">
    <property type="entry name" value="RNI-like"/>
    <property type="match status" value="1"/>
</dbReference>
<name>A0A8H5G175_9AGAR</name>
<dbReference type="AlphaFoldDB" id="A0A8H5G175"/>
<proteinExistence type="predicted"/>
<evidence type="ECO:0000313" key="2">
    <source>
        <dbReference type="EMBL" id="KAF5356444.1"/>
    </source>
</evidence>
<reference evidence="2 3" key="1">
    <citation type="journal article" date="2020" name="ISME J.">
        <title>Uncovering the hidden diversity of litter-decomposition mechanisms in mushroom-forming fungi.</title>
        <authorList>
            <person name="Floudas D."/>
            <person name="Bentzer J."/>
            <person name="Ahren D."/>
            <person name="Johansson T."/>
            <person name="Persson P."/>
            <person name="Tunlid A."/>
        </authorList>
    </citation>
    <scope>NUCLEOTIDE SEQUENCE [LARGE SCALE GENOMIC DNA]</scope>
    <source>
        <strain evidence="2 3">CBS 291.85</strain>
    </source>
</reference>
<evidence type="ECO:0008006" key="4">
    <source>
        <dbReference type="Google" id="ProtNLM"/>
    </source>
</evidence>
<sequence>MLLQTFPSFQPRVQDIDLQFSRDRIRSPGSPTSLEFSQISELILHAEQDLSDYEKDIQIVENVLLDLKRKKEELERYVDHCKAYLPPIRRLPMEIMGEIFLYYQDLHRSGREDRQFREPLTRPFYSSPAMTALVLSSVCKLWHTTTLATPQLWSRFSLHIREKCGSLFHLLEIYLSRSKQHPLTLDLVVNGEGPTSNTIIGLLSAHSHRWVCTSCLYDERLDLNLQTDLPLLQFLEMTCRMPSARSSDSLNSFAGARTLRTVSLSGIFQFLHSSLRWDQIHFLRAHELRTGDVGLPKYVWELTQKCPALRSLELEFDDWPPHEPAGFTSSVHLSKLESLCLEYVMWYSICELFSVSTLPSLRKLLLGLYVEGPTPNTAIFAAFISRSQCFISVLRLENLEKPTVQLACDMLHHIPTLTELIVEEGIMLDKGYHDPLIMATLMATLRVPPNPVEADRRSGENEPVLPLLHRLVMEVNADRFEASRFVDMLESRGMLAGGSLGALKSVRLFLQWSNDAEDFTLPLLQPLEAWPGMEIIASTRGSRRYLMNEDSERWV</sequence>
<comment type="caution">
    <text evidence="2">The sequence shown here is derived from an EMBL/GenBank/DDBJ whole genome shotgun (WGS) entry which is preliminary data.</text>
</comment>
<dbReference type="Proteomes" id="UP000559256">
    <property type="component" value="Unassembled WGS sequence"/>
</dbReference>
<keyword evidence="3" id="KW-1185">Reference proteome</keyword>
<dbReference type="EMBL" id="JAACJM010000055">
    <property type="protein sequence ID" value="KAF5356444.1"/>
    <property type="molecule type" value="Genomic_DNA"/>
</dbReference>
<keyword evidence="1" id="KW-0175">Coiled coil</keyword>
<feature type="coiled-coil region" evidence="1">
    <location>
        <begin position="43"/>
        <end position="77"/>
    </location>
</feature>
<organism evidence="2 3">
    <name type="scientific">Tetrapyrgos nigripes</name>
    <dbReference type="NCBI Taxonomy" id="182062"/>
    <lineage>
        <taxon>Eukaryota</taxon>
        <taxon>Fungi</taxon>
        <taxon>Dikarya</taxon>
        <taxon>Basidiomycota</taxon>
        <taxon>Agaricomycotina</taxon>
        <taxon>Agaricomycetes</taxon>
        <taxon>Agaricomycetidae</taxon>
        <taxon>Agaricales</taxon>
        <taxon>Marasmiineae</taxon>
        <taxon>Marasmiaceae</taxon>
        <taxon>Tetrapyrgos</taxon>
    </lineage>
</organism>
<evidence type="ECO:0000256" key="1">
    <source>
        <dbReference type="SAM" id="Coils"/>
    </source>
</evidence>
<accession>A0A8H5G175</accession>
<dbReference type="OrthoDB" id="2998842at2759"/>
<protein>
    <recommendedName>
        <fullName evidence="4">F-box domain-containing protein</fullName>
    </recommendedName>
</protein>
<gene>
    <name evidence="2" type="ORF">D9758_009498</name>
</gene>
<evidence type="ECO:0000313" key="3">
    <source>
        <dbReference type="Proteomes" id="UP000559256"/>
    </source>
</evidence>